<dbReference type="PROSITE" id="PS00608">
    <property type="entry name" value="GLYCOSYL_HYDROL_F2_2"/>
    <property type="match status" value="1"/>
</dbReference>
<evidence type="ECO:0000259" key="9">
    <source>
        <dbReference type="Pfam" id="PF02837"/>
    </source>
</evidence>
<dbReference type="Gene3D" id="2.60.40.10">
    <property type="entry name" value="Immunoglobulins"/>
    <property type="match status" value="1"/>
</dbReference>
<sequence length="632" mass="72512">MEAKLEWLDDPRVFRVSKLPAHSDHEIYRDKVDYKAGNQADTLSLDGEWDFHYGASPREQTEQFYDPQEVATRAEFNKISVPGHIQLQGYGQIQYINTLYPWDGQQYRRPPFMDGDTQGVPGIFSDAPDNPVGEYVKVFDLPTHFENKRMHITFDGVEQAMYLWVNGNFVGYSEDSFSRAEFDITEQLHAGQNMIAVAVYKLSTAAFIEDQDMFRFSGIFRSVRLRALPEIDVTDVAIKPTVHGRNGMIDVTLQLSATTPVTGNVQIAILDHNQQSLLETKISAAEQVRLADLLVPDIALWSHQQPNLYHLQVTVTNGSGDEVAFVDYPFGFRTIAIGADNQLQLNGHRLYLNGVNRHEWSPETGRALNEADMRQDMRVIQENHINAVRTSHYPNQVPWYFMADEAGIYLMAETNLESHGTWQKMGQVEPSVNVPGSHAAWHDVVMDRAQSNYEQFKNHVSILFWSLGNESYAGDNIADMNAYFKQVDPTRLTHYEGVFHNREYDDQISDVESRMYASPADIRTYLTEQPKKPYLNCEFMHSMGNSVGGFDEYMTLYDEFPSYGGGFIWDFKDQALWQDDPITGQRFLAYGGDFNERHSDYEFSGNGIVFADRQLKPAMQEVKYFYERYENK</sequence>
<feature type="domain" description="Glycosyl hydrolases family 2 sugar binding" evidence="9">
    <location>
        <begin position="44"/>
        <end position="229"/>
    </location>
</feature>
<dbReference type="PANTHER" id="PTHR46323:SF2">
    <property type="entry name" value="BETA-GALACTOSIDASE"/>
    <property type="match status" value="1"/>
</dbReference>
<dbReference type="InterPro" id="IPR006104">
    <property type="entry name" value="Glyco_hydro_2_N"/>
</dbReference>
<dbReference type="Pfam" id="PF00703">
    <property type="entry name" value="Glyco_hydro_2"/>
    <property type="match status" value="1"/>
</dbReference>
<dbReference type="GO" id="GO:0004565">
    <property type="term" value="F:beta-galactosidase activity"/>
    <property type="evidence" value="ECO:0007669"/>
    <property type="project" value="UniProtKB-EC"/>
</dbReference>
<gene>
    <name evidence="10" type="ORF">H7R52_16140</name>
</gene>
<reference evidence="10" key="1">
    <citation type="submission" date="2020-08" db="EMBL/GenBank/DDBJ databases">
        <title>Complete genome sequence of Weissella confusa strain FS54 provides insights into metabolic potential.</title>
        <authorList>
            <person name="Fhoula I."/>
            <person name="Najjari A."/>
            <person name="Lekired A."/>
            <person name="Bessrour-Aouam N."/>
            <person name="Jaballah S."/>
            <person name="Klibi N."/>
            <person name="Ouzari H.-I."/>
        </authorList>
    </citation>
    <scope>NUCLEOTIDE SEQUENCE</scope>
    <source>
        <strain evidence="10">FS54</strain>
    </source>
</reference>
<dbReference type="InterPro" id="IPR006102">
    <property type="entry name" value="Ig-like_GH2"/>
</dbReference>
<dbReference type="PRINTS" id="PR00132">
    <property type="entry name" value="GLHYDRLASE2"/>
</dbReference>
<evidence type="ECO:0000256" key="4">
    <source>
        <dbReference type="ARBA" id="ARBA00022801"/>
    </source>
</evidence>
<evidence type="ECO:0000313" key="10">
    <source>
        <dbReference type="EMBL" id="MBC6499658.1"/>
    </source>
</evidence>
<dbReference type="InterPro" id="IPR017853">
    <property type="entry name" value="GH"/>
</dbReference>
<dbReference type="GO" id="GO:0009341">
    <property type="term" value="C:beta-galactosidase complex"/>
    <property type="evidence" value="ECO:0007669"/>
    <property type="project" value="TreeGrafter"/>
</dbReference>
<dbReference type="Proteomes" id="UP000650485">
    <property type="component" value="Unassembled WGS sequence"/>
</dbReference>
<evidence type="ECO:0000259" key="8">
    <source>
        <dbReference type="Pfam" id="PF02836"/>
    </source>
</evidence>
<dbReference type="PROSITE" id="PS00719">
    <property type="entry name" value="GLYCOSYL_HYDROL_F2_1"/>
    <property type="match status" value="1"/>
</dbReference>
<dbReference type="InterPro" id="IPR023232">
    <property type="entry name" value="Glyco_hydro_2_AS"/>
</dbReference>
<dbReference type="InterPro" id="IPR008979">
    <property type="entry name" value="Galactose-bd-like_sf"/>
</dbReference>
<dbReference type="SUPFAM" id="SSF51445">
    <property type="entry name" value="(Trans)glycosidases"/>
    <property type="match status" value="1"/>
</dbReference>
<feature type="domain" description="Glycoside hydrolase family 2 immunoglobulin-like beta-sandwich" evidence="7">
    <location>
        <begin position="233"/>
        <end position="333"/>
    </location>
</feature>
<dbReference type="Gene3D" id="2.60.120.260">
    <property type="entry name" value="Galactose-binding domain-like"/>
    <property type="match status" value="1"/>
</dbReference>
<dbReference type="InterPro" id="IPR006103">
    <property type="entry name" value="Glyco_hydro_2_cat"/>
</dbReference>
<dbReference type="PANTHER" id="PTHR46323">
    <property type="entry name" value="BETA-GALACTOSIDASE"/>
    <property type="match status" value="1"/>
</dbReference>
<dbReference type="SUPFAM" id="SSF49303">
    <property type="entry name" value="beta-Galactosidase/glucuronidase domain"/>
    <property type="match status" value="1"/>
</dbReference>
<evidence type="ECO:0000256" key="3">
    <source>
        <dbReference type="ARBA" id="ARBA00012756"/>
    </source>
</evidence>
<evidence type="ECO:0000313" key="11">
    <source>
        <dbReference type="Proteomes" id="UP000650485"/>
    </source>
</evidence>
<dbReference type="InterPro" id="IPR006101">
    <property type="entry name" value="Glyco_hydro_2"/>
</dbReference>
<dbReference type="InterPro" id="IPR036156">
    <property type="entry name" value="Beta-gal/glucu_dom_sf"/>
</dbReference>
<evidence type="ECO:0000256" key="2">
    <source>
        <dbReference type="ARBA" id="ARBA00007401"/>
    </source>
</evidence>
<dbReference type="EMBL" id="JACSZT010000020">
    <property type="protein sequence ID" value="MBC6499658.1"/>
    <property type="molecule type" value="Genomic_DNA"/>
</dbReference>
<keyword evidence="5 6" id="KW-0326">Glycosidase</keyword>
<protein>
    <recommendedName>
        <fullName evidence="3">beta-galactosidase</fullName>
        <ecNumber evidence="3">3.2.1.23</ecNumber>
    </recommendedName>
</protein>
<evidence type="ECO:0000259" key="7">
    <source>
        <dbReference type="Pfam" id="PF00703"/>
    </source>
</evidence>
<dbReference type="Pfam" id="PF02837">
    <property type="entry name" value="Glyco_hydro_2_N"/>
    <property type="match status" value="1"/>
</dbReference>
<dbReference type="InterPro" id="IPR023230">
    <property type="entry name" value="Glyco_hydro_2_CS"/>
</dbReference>
<dbReference type="EC" id="3.2.1.23" evidence="3"/>
<organism evidence="10 11">
    <name type="scientific">Weissella confusa</name>
    <name type="common">Lactobacillus confusus</name>
    <dbReference type="NCBI Taxonomy" id="1583"/>
    <lineage>
        <taxon>Bacteria</taxon>
        <taxon>Bacillati</taxon>
        <taxon>Bacillota</taxon>
        <taxon>Bacilli</taxon>
        <taxon>Lactobacillales</taxon>
        <taxon>Lactobacillaceae</taxon>
        <taxon>Weissella</taxon>
    </lineage>
</organism>
<dbReference type="SUPFAM" id="SSF49785">
    <property type="entry name" value="Galactose-binding domain-like"/>
    <property type="match status" value="1"/>
</dbReference>
<dbReference type="Pfam" id="PF02836">
    <property type="entry name" value="Glyco_hydro_2_C"/>
    <property type="match status" value="1"/>
</dbReference>
<comment type="caution">
    <text evidence="10">The sequence shown here is derived from an EMBL/GenBank/DDBJ whole genome shotgun (WGS) entry which is preliminary data.</text>
</comment>
<evidence type="ECO:0000256" key="1">
    <source>
        <dbReference type="ARBA" id="ARBA00001412"/>
    </source>
</evidence>
<evidence type="ECO:0000256" key="5">
    <source>
        <dbReference type="ARBA" id="ARBA00023295"/>
    </source>
</evidence>
<dbReference type="InterPro" id="IPR013783">
    <property type="entry name" value="Ig-like_fold"/>
</dbReference>
<dbReference type="InterPro" id="IPR050347">
    <property type="entry name" value="Bact_Beta-galactosidase"/>
</dbReference>
<comment type="similarity">
    <text evidence="2 6">Belongs to the glycosyl hydrolase 2 family.</text>
</comment>
<dbReference type="GO" id="GO:0005990">
    <property type="term" value="P:lactose catabolic process"/>
    <property type="evidence" value="ECO:0007669"/>
    <property type="project" value="TreeGrafter"/>
</dbReference>
<dbReference type="AlphaFoldDB" id="A0A923SQ98"/>
<proteinExistence type="inferred from homology"/>
<name>A0A923SQ98_WEICO</name>
<accession>A0A923SQ98</accession>
<keyword evidence="4 6" id="KW-0378">Hydrolase</keyword>
<dbReference type="Gene3D" id="3.20.20.80">
    <property type="entry name" value="Glycosidases"/>
    <property type="match status" value="1"/>
</dbReference>
<comment type="catalytic activity">
    <reaction evidence="1">
        <text>Hydrolysis of terminal non-reducing beta-D-galactose residues in beta-D-galactosides.</text>
        <dbReference type="EC" id="3.2.1.23"/>
    </reaction>
</comment>
<evidence type="ECO:0000256" key="6">
    <source>
        <dbReference type="RuleBase" id="RU361154"/>
    </source>
</evidence>
<feature type="domain" description="Glycoside hydrolase family 2 catalytic" evidence="8">
    <location>
        <begin position="340"/>
        <end position="628"/>
    </location>
</feature>